<reference evidence="12 13" key="1">
    <citation type="submission" date="2020-03" db="EMBL/GenBank/DDBJ databases">
        <title>Chryseoglobus sp. isolated from a deep-sea seamount.</title>
        <authorList>
            <person name="Zhang D.-C."/>
        </authorList>
    </citation>
    <scope>NUCLEOTIDE SEQUENCE [LARGE SCALE GENOMIC DNA]</scope>
    <source>
        <strain evidence="12 13">KN1116</strain>
    </source>
</reference>
<dbReference type="Pfam" id="PF02367">
    <property type="entry name" value="TsaE"/>
    <property type="match status" value="1"/>
</dbReference>
<dbReference type="NCBIfam" id="TIGR00150">
    <property type="entry name" value="T6A_YjeE"/>
    <property type="match status" value="1"/>
</dbReference>
<dbReference type="GO" id="GO:0002949">
    <property type="term" value="P:tRNA threonylcarbamoyladenosine modification"/>
    <property type="evidence" value="ECO:0007669"/>
    <property type="project" value="InterPro"/>
</dbReference>
<evidence type="ECO:0000256" key="2">
    <source>
        <dbReference type="ARBA" id="ARBA00007599"/>
    </source>
</evidence>
<dbReference type="EMBL" id="VIKT02000011">
    <property type="protein sequence ID" value="NHF63183.1"/>
    <property type="molecule type" value="Genomic_DNA"/>
</dbReference>
<evidence type="ECO:0000256" key="4">
    <source>
        <dbReference type="ARBA" id="ARBA00022490"/>
    </source>
</evidence>
<keyword evidence="5" id="KW-0819">tRNA processing</keyword>
<evidence type="ECO:0000256" key="8">
    <source>
        <dbReference type="ARBA" id="ARBA00022840"/>
    </source>
</evidence>
<accession>A0A9E5MIS2</accession>
<comment type="function">
    <text evidence="10">Required for the formation of a threonylcarbamoyl group on adenosine at position 37 (t(6)A37) in tRNAs that read codons beginning with adenine. Is involved in the transfer of the threonylcarbamoyl moiety of threonylcarbamoyl-AMP (TC-AMP) to the N6 group of A37, together with TsaD and TsaB. TsaE seems to play an indirect role in the t(6)A biosynthesis pathway, possibly in regulating the core enzymatic function of TsaD.</text>
</comment>
<keyword evidence="7" id="KW-0547">Nucleotide-binding</keyword>
<name>A0A9E5MIS2_9MICO</name>
<dbReference type="GO" id="GO:0046872">
    <property type="term" value="F:metal ion binding"/>
    <property type="evidence" value="ECO:0007669"/>
    <property type="project" value="UniProtKB-KW"/>
</dbReference>
<protein>
    <recommendedName>
        <fullName evidence="3">tRNA threonylcarbamoyladenosine biosynthesis protein TsaE</fullName>
    </recommendedName>
    <alternativeName>
        <fullName evidence="11">t(6)A37 threonylcarbamoyladenosine biosynthesis protein TsaE</fullName>
    </alternativeName>
</protein>
<dbReference type="Gene3D" id="3.40.50.300">
    <property type="entry name" value="P-loop containing nucleotide triphosphate hydrolases"/>
    <property type="match status" value="1"/>
</dbReference>
<evidence type="ECO:0000256" key="6">
    <source>
        <dbReference type="ARBA" id="ARBA00022723"/>
    </source>
</evidence>
<dbReference type="InterPro" id="IPR027417">
    <property type="entry name" value="P-loop_NTPase"/>
</dbReference>
<keyword evidence="9" id="KW-0460">Magnesium</keyword>
<gene>
    <name evidence="12" type="primary">tsaE</name>
    <name evidence="12" type="ORF">FK219_008005</name>
</gene>
<dbReference type="GO" id="GO:0005737">
    <property type="term" value="C:cytoplasm"/>
    <property type="evidence" value="ECO:0007669"/>
    <property type="project" value="UniProtKB-SubCell"/>
</dbReference>
<evidence type="ECO:0000256" key="9">
    <source>
        <dbReference type="ARBA" id="ARBA00022842"/>
    </source>
</evidence>
<dbReference type="AlphaFoldDB" id="A0A9E5MIS2"/>
<sequence>MEQLGARIATQLRAGDTVLLTGELGAGKTTLTRGLGAALGVRSTVTSPTFVLARTHPRGDGPPLVHVDAYRLADARELDDLNLDFTESITVVEWGAGLLEHVIDEWLAVTIARPHGAGDDDSSSPLDPSLEPIEPRNVTIEGVGARWADLGWLHDPGD</sequence>
<dbReference type="PANTHER" id="PTHR33540">
    <property type="entry name" value="TRNA THREONYLCARBAMOYLADENOSINE BIOSYNTHESIS PROTEIN TSAE"/>
    <property type="match status" value="1"/>
</dbReference>
<evidence type="ECO:0000256" key="7">
    <source>
        <dbReference type="ARBA" id="ARBA00022741"/>
    </source>
</evidence>
<evidence type="ECO:0000256" key="1">
    <source>
        <dbReference type="ARBA" id="ARBA00004496"/>
    </source>
</evidence>
<dbReference type="Proteomes" id="UP000818266">
    <property type="component" value="Unassembled WGS sequence"/>
</dbReference>
<evidence type="ECO:0000256" key="3">
    <source>
        <dbReference type="ARBA" id="ARBA00019010"/>
    </source>
</evidence>
<dbReference type="InterPro" id="IPR003442">
    <property type="entry name" value="T6A_TsaE"/>
</dbReference>
<comment type="similarity">
    <text evidence="2">Belongs to the TsaE family.</text>
</comment>
<evidence type="ECO:0000313" key="12">
    <source>
        <dbReference type="EMBL" id="NHF63183.1"/>
    </source>
</evidence>
<comment type="subcellular location">
    <subcellularLocation>
        <location evidence="1">Cytoplasm</location>
    </subcellularLocation>
</comment>
<comment type="caution">
    <text evidence="12">The sequence shown here is derived from an EMBL/GenBank/DDBJ whole genome shotgun (WGS) entry which is preliminary data.</text>
</comment>
<evidence type="ECO:0000256" key="11">
    <source>
        <dbReference type="ARBA" id="ARBA00032441"/>
    </source>
</evidence>
<evidence type="ECO:0000256" key="5">
    <source>
        <dbReference type="ARBA" id="ARBA00022694"/>
    </source>
</evidence>
<keyword evidence="8" id="KW-0067">ATP-binding</keyword>
<proteinExistence type="inferred from homology"/>
<dbReference type="OrthoDB" id="9800307at2"/>
<organism evidence="12 13">
    <name type="scientific">Microcella pacifica</name>
    <dbReference type="NCBI Taxonomy" id="2591847"/>
    <lineage>
        <taxon>Bacteria</taxon>
        <taxon>Bacillati</taxon>
        <taxon>Actinomycetota</taxon>
        <taxon>Actinomycetes</taxon>
        <taxon>Micrococcales</taxon>
        <taxon>Microbacteriaceae</taxon>
        <taxon>Microcella</taxon>
    </lineage>
</organism>
<dbReference type="SUPFAM" id="SSF52540">
    <property type="entry name" value="P-loop containing nucleoside triphosphate hydrolases"/>
    <property type="match status" value="1"/>
</dbReference>
<evidence type="ECO:0000313" key="13">
    <source>
        <dbReference type="Proteomes" id="UP000818266"/>
    </source>
</evidence>
<evidence type="ECO:0000256" key="10">
    <source>
        <dbReference type="ARBA" id="ARBA00024908"/>
    </source>
</evidence>
<keyword evidence="13" id="KW-1185">Reference proteome</keyword>
<keyword evidence="4" id="KW-0963">Cytoplasm</keyword>
<dbReference type="PANTHER" id="PTHR33540:SF2">
    <property type="entry name" value="TRNA THREONYLCARBAMOYLADENOSINE BIOSYNTHESIS PROTEIN TSAE"/>
    <property type="match status" value="1"/>
</dbReference>
<keyword evidence="6" id="KW-0479">Metal-binding</keyword>
<dbReference type="GO" id="GO:0005524">
    <property type="term" value="F:ATP binding"/>
    <property type="evidence" value="ECO:0007669"/>
    <property type="project" value="UniProtKB-KW"/>
</dbReference>